<comment type="caution">
    <text evidence="2">The sequence shown here is derived from an EMBL/GenBank/DDBJ whole genome shotgun (WGS) entry which is preliminary data.</text>
</comment>
<keyword evidence="3" id="KW-1185">Reference proteome</keyword>
<dbReference type="AlphaFoldDB" id="A0A9X2HKM7"/>
<feature type="transmembrane region" description="Helical" evidence="1">
    <location>
        <begin position="37"/>
        <end position="55"/>
    </location>
</feature>
<dbReference type="Proteomes" id="UP001139451">
    <property type="component" value="Unassembled WGS sequence"/>
</dbReference>
<keyword evidence="1" id="KW-1133">Transmembrane helix</keyword>
<sequence length="93" mass="9915">MEEGGAFSIDFMMLVCAAIGVGRAFELGKVSDAPGHAVLRLVLLAMVALIALGGATHWRHVLYGTLMPLGAYYLARSIAEPIAAWRARTKVDS</sequence>
<evidence type="ECO:0000256" key="1">
    <source>
        <dbReference type="SAM" id="Phobius"/>
    </source>
</evidence>
<dbReference type="RefSeq" id="WP_254292548.1">
    <property type="nucleotide sequence ID" value="NZ_JAMLDX010000005.1"/>
</dbReference>
<protein>
    <submittedName>
        <fullName evidence="2">Uncharacterized protein</fullName>
    </submittedName>
</protein>
<keyword evidence="1" id="KW-0472">Membrane</keyword>
<dbReference type="EMBL" id="JAMLDX010000005">
    <property type="protein sequence ID" value="MCP3730416.1"/>
    <property type="molecule type" value="Genomic_DNA"/>
</dbReference>
<gene>
    <name evidence="2" type="ORF">M9978_08240</name>
</gene>
<accession>A0A9X2HKM7</accession>
<evidence type="ECO:0000313" key="2">
    <source>
        <dbReference type="EMBL" id="MCP3730416.1"/>
    </source>
</evidence>
<name>A0A9X2HKM7_9SPHN</name>
<reference evidence="2" key="1">
    <citation type="submission" date="2022-05" db="EMBL/GenBank/DDBJ databases">
        <title>Sphingomonas sp. strain MG17 Genome sequencing and assembly.</title>
        <authorList>
            <person name="Kim I."/>
        </authorList>
    </citation>
    <scope>NUCLEOTIDE SEQUENCE</scope>
    <source>
        <strain evidence="2">MG17</strain>
    </source>
</reference>
<organism evidence="2 3">
    <name type="scientific">Sphingomonas tagetis</name>
    <dbReference type="NCBI Taxonomy" id="2949092"/>
    <lineage>
        <taxon>Bacteria</taxon>
        <taxon>Pseudomonadati</taxon>
        <taxon>Pseudomonadota</taxon>
        <taxon>Alphaproteobacteria</taxon>
        <taxon>Sphingomonadales</taxon>
        <taxon>Sphingomonadaceae</taxon>
        <taxon>Sphingomonas</taxon>
    </lineage>
</organism>
<feature type="transmembrane region" description="Helical" evidence="1">
    <location>
        <begin position="6"/>
        <end position="25"/>
    </location>
</feature>
<proteinExistence type="predicted"/>
<evidence type="ECO:0000313" key="3">
    <source>
        <dbReference type="Proteomes" id="UP001139451"/>
    </source>
</evidence>
<keyword evidence="1" id="KW-0812">Transmembrane</keyword>